<evidence type="ECO:0000313" key="4">
    <source>
        <dbReference type="Ensembl" id="ENSACLP00000017889.2"/>
    </source>
</evidence>
<keyword evidence="2" id="KW-0472">Membrane</keyword>
<dbReference type="AlphaFoldDB" id="A0A3P8PLP1"/>
<dbReference type="Bgee" id="ENSACLG00000012246">
    <property type="expression patterns" value="Expressed in spleen"/>
</dbReference>
<feature type="domain" description="Ig-like" evidence="3">
    <location>
        <begin position="182"/>
        <end position="257"/>
    </location>
</feature>
<dbReference type="SMART" id="SM00409">
    <property type="entry name" value="IG"/>
    <property type="match status" value="2"/>
</dbReference>
<dbReference type="STRING" id="8154.ENSACLP00000017889"/>
<reference evidence="4" key="3">
    <citation type="submission" date="2025-09" db="UniProtKB">
        <authorList>
            <consortium name="Ensembl"/>
        </authorList>
    </citation>
    <scope>IDENTIFICATION</scope>
</reference>
<keyword evidence="5" id="KW-1185">Reference proteome</keyword>
<dbReference type="Ensembl" id="ENSACLT00000018318.2">
    <property type="protein sequence ID" value="ENSACLP00000017889.2"/>
    <property type="gene ID" value="ENSACLG00000012246.2"/>
</dbReference>
<dbReference type="InterPro" id="IPR003598">
    <property type="entry name" value="Ig_sub2"/>
</dbReference>
<organism evidence="4 5">
    <name type="scientific">Astatotilapia calliptera</name>
    <name type="common">Eastern happy</name>
    <name type="synonym">Chromis callipterus</name>
    <dbReference type="NCBI Taxonomy" id="8154"/>
    <lineage>
        <taxon>Eukaryota</taxon>
        <taxon>Metazoa</taxon>
        <taxon>Chordata</taxon>
        <taxon>Craniata</taxon>
        <taxon>Vertebrata</taxon>
        <taxon>Euteleostomi</taxon>
        <taxon>Actinopterygii</taxon>
        <taxon>Neopterygii</taxon>
        <taxon>Teleostei</taxon>
        <taxon>Neoteleostei</taxon>
        <taxon>Acanthomorphata</taxon>
        <taxon>Ovalentaria</taxon>
        <taxon>Cichlomorphae</taxon>
        <taxon>Cichliformes</taxon>
        <taxon>Cichlidae</taxon>
        <taxon>African cichlids</taxon>
        <taxon>Pseudocrenilabrinae</taxon>
        <taxon>Haplochromini</taxon>
        <taxon>Astatotilapia</taxon>
    </lineage>
</organism>
<reference evidence="4" key="1">
    <citation type="submission" date="2018-05" db="EMBL/GenBank/DDBJ databases">
        <authorList>
            <person name="Datahose"/>
        </authorList>
    </citation>
    <scope>NUCLEOTIDE SEQUENCE</scope>
</reference>
<dbReference type="Gene3D" id="2.60.40.10">
    <property type="entry name" value="Immunoglobulins"/>
    <property type="match status" value="2"/>
</dbReference>
<feature type="transmembrane region" description="Helical" evidence="2">
    <location>
        <begin position="271"/>
        <end position="296"/>
    </location>
</feature>
<feature type="domain" description="Ig-like" evidence="3">
    <location>
        <begin position="58"/>
        <end position="177"/>
    </location>
</feature>
<feature type="compositionally biased region" description="Basic and acidic residues" evidence="1">
    <location>
        <begin position="306"/>
        <end position="319"/>
    </location>
</feature>
<evidence type="ECO:0000313" key="5">
    <source>
        <dbReference type="Proteomes" id="UP000265100"/>
    </source>
</evidence>
<dbReference type="SUPFAM" id="SSF48726">
    <property type="entry name" value="Immunoglobulin"/>
    <property type="match status" value="2"/>
</dbReference>
<dbReference type="PANTHER" id="PTHR46013">
    <property type="entry name" value="VASCULAR CELL ADHESION MOLECULE 1"/>
    <property type="match status" value="1"/>
</dbReference>
<dbReference type="OMA" id="QIVRVVW"/>
<dbReference type="Pfam" id="PF07686">
    <property type="entry name" value="V-set"/>
    <property type="match status" value="1"/>
</dbReference>
<dbReference type="SMART" id="SM00408">
    <property type="entry name" value="IGc2"/>
    <property type="match status" value="1"/>
</dbReference>
<keyword evidence="2" id="KW-1133">Transmembrane helix</keyword>
<feature type="transmembrane region" description="Helical" evidence="2">
    <location>
        <begin position="44"/>
        <end position="65"/>
    </location>
</feature>
<dbReference type="InterPro" id="IPR007110">
    <property type="entry name" value="Ig-like_dom"/>
</dbReference>
<reference evidence="4" key="2">
    <citation type="submission" date="2025-08" db="UniProtKB">
        <authorList>
            <consortium name="Ensembl"/>
        </authorList>
    </citation>
    <scope>IDENTIFICATION</scope>
</reference>
<feature type="region of interest" description="Disordered" evidence="1">
    <location>
        <begin position="306"/>
        <end position="379"/>
    </location>
</feature>
<dbReference type="InterPro" id="IPR013106">
    <property type="entry name" value="Ig_V-set"/>
</dbReference>
<keyword evidence="2" id="KW-0812">Transmembrane</keyword>
<dbReference type="GeneID" id="113032130"/>
<protein>
    <recommendedName>
        <fullName evidence="3">Ig-like domain-containing protein</fullName>
    </recommendedName>
</protein>
<dbReference type="InterPro" id="IPR036179">
    <property type="entry name" value="Ig-like_dom_sf"/>
</dbReference>
<dbReference type="InterPro" id="IPR003599">
    <property type="entry name" value="Ig_sub"/>
</dbReference>
<feature type="compositionally biased region" description="Low complexity" evidence="1">
    <location>
        <begin position="367"/>
        <end position="379"/>
    </location>
</feature>
<name>A0A3P8PLP1_ASTCA</name>
<evidence type="ECO:0000256" key="1">
    <source>
        <dbReference type="SAM" id="MobiDB-lite"/>
    </source>
</evidence>
<dbReference type="OrthoDB" id="8887244at2759"/>
<dbReference type="PANTHER" id="PTHR46013:SF4">
    <property type="entry name" value="B-CELL RECEPTOR CD22-RELATED"/>
    <property type="match status" value="1"/>
</dbReference>
<feature type="compositionally biased region" description="Low complexity" evidence="1">
    <location>
        <begin position="329"/>
        <end position="338"/>
    </location>
</feature>
<dbReference type="RefSeq" id="XP_026040598.1">
    <property type="nucleotide sequence ID" value="XM_026184813.1"/>
</dbReference>
<evidence type="ECO:0000256" key="2">
    <source>
        <dbReference type="SAM" id="Phobius"/>
    </source>
</evidence>
<dbReference type="PROSITE" id="PS50835">
    <property type="entry name" value="IG_LIKE"/>
    <property type="match status" value="2"/>
</dbReference>
<evidence type="ECO:0000259" key="3">
    <source>
        <dbReference type="PROSITE" id="PS50835"/>
    </source>
</evidence>
<dbReference type="Pfam" id="PF13895">
    <property type="entry name" value="Ig_2"/>
    <property type="match status" value="1"/>
</dbReference>
<proteinExistence type="predicted"/>
<dbReference type="InterPro" id="IPR013783">
    <property type="entry name" value="Ig-like_fold"/>
</dbReference>
<accession>A0A3P8PLP1</accession>
<dbReference type="Proteomes" id="UP000265100">
    <property type="component" value="Chromosome 11"/>
</dbReference>
<sequence>MPNKRHRRTGRMDRCFSCADGNSTSVRNPEKLNRNPNMSVCGEMILWSFVFLLAGAVAQTVVYPFTSTCAVRGSTVTLPCTFTPRKSFSDGQREVPLKIVRVRWCKNHAICQGSTPSVYDSNSANIDPRYQYLGDKKTNCTLQIRDVQQRDKGSFRFRMEADHPEGHFTNQTGVNVTVVDSSKMRIISSSDDKKLSRGENVTLLCASVCTFHQLEVTWFKDGHALSDTGPSLHLSPLTAEDSGNYTCALKKNMKTLSEPYSLQVEAGADGVLRLVLGVVFGLLLAVILLVLFTFIIKRKLAAAEDQRAVGGDPEQKHPDSIYSNMVTSAQTEAAQQQEPGRAAEDVSYASVQFKQKKQGARRLQAASDDVVYSSVSSRG</sequence>
<dbReference type="GeneTree" id="ENSGT00940000175264"/>